<gene>
    <name evidence="5" type="ORF">Q9L42_015515</name>
</gene>
<evidence type="ECO:0000313" key="6">
    <source>
        <dbReference type="Proteomes" id="UP001225378"/>
    </source>
</evidence>
<dbReference type="KEGG" id="mech:Q9L42_015515"/>
<dbReference type="GO" id="GO:0005829">
    <property type="term" value="C:cytosol"/>
    <property type="evidence" value="ECO:0007669"/>
    <property type="project" value="TreeGrafter"/>
</dbReference>
<dbReference type="Proteomes" id="UP001225378">
    <property type="component" value="Chromosome"/>
</dbReference>
<reference evidence="5 6" key="1">
    <citation type="journal article" date="2024" name="Microbiology">
        <title>Methylomarinum rosea sp. nov., a novel halophilic methanotrophic bacterium from the hypersaline Lake Elton.</title>
        <authorList>
            <person name="Suleimanov R.Z."/>
            <person name="Oshkin I.Y."/>
            <person name="Danilova O.V."/>
            <person name="Suzina N.E."/>
            <person name="Dedysh S.N."/>
        </authorList>
    </citation>
    <scope>NUCLEOTIDE SEQUENCE [LARGE SCALE GENOMIC DNA]</scope>
    <source>
        <strain evidence="5 6">Ch1-1</strain>
    </source>
</reference>
<dbReference type="GO" id="GO:0006749">
    <property type="term" value="P:glutathione metabolic process"/>
    <property type="evidence" value="ECO:0007669"/>
    <property type="project" value="TreeGrafter"/>
</dbReference>
<dbReference type="EMBL" id="CP157743">
    <property type="protein sequence ID" value="XBS19755.1"/>
    <property type="molecule type" value="Genomic_DNA"/>
</dbReference>
<feature type="domain" description="Hydantoinase B/oxoprolinase" evidence="3">
    <location>
        <begin position="695"/>
        <end position="1201"/>
    </location>
</feature>
<dbReference type="InterPro" id="IPR003692">
    <property type="entry name" value="Hydantoinase_B"/>
</dbReference>
<organism evidence="5 6">
    <name type="scientific">Methylomarinum roseum</name>
    <dbReference type="NCBI Taxonomy" id="3067653"/>
    <lineage>
        <taxon>Bacteria</taxon>
        <taxon>Pseudomonadati</taxon>
        <taxon>Pseudomonadota</taxon>
        <taxon>Gammaproteobacteria</taxon>
        <taxon>Methylococcales</taxon>
        <taxon>Methylococcaceae</taxon>
        <taxon>Methylomarinum</taxon>
    </lineage>
</organism>
<proteinExistence type="inferred from homology"/>
<dbReference type="GO" id="GO:0017168">
    <property type="term" value="F:5-oxoprolinase (ATP-hydrolyzing) activity"/>
    <property type="evidence" value="ECO:0007669"/>
    <property type="project" value="TreeGrafter"/>
</dbReference>
<accession>A0AAU7NRZ2</accession>
<dbReference type="AlphaFoldDB" id="A0AAU7NRZ2"/>
<protein>
    <submittedName>
        <fullName evidence="5">Hydantoinase B/oxoprolinase family protein</fullName>
    </submittedName>
</protein>
<dbReference type="InterPro" id="IPR002821">
    <property type="entry name" value="Hydantoinase_A"/>
</dbReference>
<evidence type="ECO:0000313" key="5">
    <source>
        <dbReference type="EMBL" id="XBS19755.1"/>
    </source>
</evidence>
<name>A0AAU7NRZ2_9GAMM</name>
<evidence type="ECO:0000256" key="1">
    <source>
        <dbReference type="ARBA" id="ARBA00010403"/>
    </source>
</evidence>
<feature type="domain" description="Hydantoinase/oxoprolinase N-terminal" evidence="4">
    <location>
        <begin position="10"/>
        <end position="187"/>
    </location>
</feature>
<dbReference type="InterPro" id="IPR045079">
    <property type="entry name" value="Oxoprolinase-like"/>
</dbReference>
<dbReference type="Pfam" id="PF02538">
    <property type="entry name" value="Hydantoinase_B"/>
    <property type="match status" value="1"/>
</dbReference>
<keyword evidence="6" id="KW-1185">Reference proteome</keyword>
<dbReference type="RefSeq" id="WP_349431368.1">
    <property type="nucleotide sequence ID" value="NZ_CP157743.1"/>
</dbReference>
<dbReference type="PANTHER" id="PTHR11365:SF23">
    <property type="entry name" value="HYPOTHETICAL 5-OXOPROLINASE (EUROFUNG)-RELATED"/>
    <property type="match status" value="1"/>
</dbReference>
<dbReference type="InterPro" id="IPR008040">
    <property type="entry name" value="Hydant_A_N"/>
</dbReference>
<sequence>MTDLNSHWQFWIDRGGTFTDIIARSPTGRLIARKLLSEHPERYRDAAIQGIREILQLNDSEPLAEHIEAVKMGTTVGTNALLERKGDATALLISEGLGDCLRIAYQNRPDIFALHIRLPSPLYRTVLEIEERVDVEGNVLRPLNIEQAHRQLRRLYDTGIRSIAIVLMHAWRFPDHERQLAAIAQRIGFSQISVSHRVSPFMKIVPRGDTTVVDAYLSPKLRRYVDQVSEGLATQDQSPPRLLFMQSNGGLTEAHHFQGKDSILSGPAGGIIGAIKTMEAAGFDKIIAFDMGGTSTDVAHYHGQLERSDETEVAGVRMRVPMLNIHTVAAGGGSMLFFDGMRYRVGPDSAGADPGPAAYRRGGPLTVTDANLMLGKLPLFPAVFGPEGDLSLDRETVKRLFTELAADITAATNDPRSPEQVAEGFLDVAVENMATAIKKISVQKGYDVSAYTLCCYGAAGGQHACKVADRLGMQRIFLHPFSGLLSAYGMGLADFRLLKDHAIELRWDKVCVNTLKNQRLKLEQCGIAELRPQLTAGDTIESQTQVKIRYQGTDTSIAVGFAELEMMKQAFEQQYRRHFGFLYSDKPLILESISVEVIGRCPPATARLAFDQHQDLEPVMVTSTFTGNTFHQTPVFRRESLPAGALIKGSAIILESTSTIVIEPGWQGEITAQNNLLLTRFEKQRRRPVNSDHADPVTLEIFNKLFTSVAEQMGFVLQNTAYSVNIKERLDFSCALFDQRGQLVANAPHIPVHLGSMGESVKALLAHHRTEIKADDVFMLNSPYHGGTHLPDITVVTPVFDDAQTKLLFFVASRGHHADVGGMTPGSMPSASRDITQEGVISSGLKIVVDGIFQEQKIRDWLNASPYPARNPEQNIADLQAQIAANNKGVLELKKMIDQYSLETVQSYMGHVQTNAEYCVKKVIATLNDGHFVYRTDQGGEIHVEIRIDQQKQTACIDFSGTSAQQHNNFNAPAAVCKAAVLYVFRTLVQDDIPLNAGCLKPLQIIIPEHSMLNPSHPAAVVAGNVETSQHIVDALYGALGVLSGSQGTMNNLSFGNEQYQYYETICGGSGAGPDFDGCDAVQTHMTNSRITDPEILEWRFPVRLEQFSIRPNSGGNGRTKGGNGVIRQIKFLQPMSANLLSSQRLRSPEGLQQGGSGQSGVNILITADGEQTLLPACVHIDLKAGDSLRIETPGGGGFGQERCL</sequence>
<evidence type="ECO:0000259" key="4">
    <source>
        <dbReference type="Pfam" id="PF05378"/>
    </source>
</evidence>
<dbReference type="PANTHER" id="PTHR11365">
    <property type="entry name" value="5-OXOPROLINASE RELATED"/>
    <property type="match status" value="1"/>
</dbReference>
<feature type="domain" description="Hydantoinase A/oxoprolinase" evidence="2">
    <location>
        <begin position="207"/>
        <end position="496"/>
    </location>
</feature>
<evidence type="ECO:0000259" key="2">
    <source>
        <dbReference type="Pfam" id="PF01968"/>
    </source>
</evidence>
<evidence type="ECO:0000259" key="3">
    <source>
        <dbReference type="Pfam" id="PF02538"/>
    </source>
</evidence>
<comment type="similarity">
    <text evidence="1">Belongs to the oxoprolinase family.</text>
</comment>
<dbReference type="Pfam" id="PF01968">
    <property type="entry name" value="Hydantoinase_A"/>
    <property type="match status" value="1"/>
</dbReference>
<dbReference type="Pfam" id="PF05378">
    <property type="entry name" value="Hydant_A_N"/>
    <property type="match status" value="1"/>
</dbReference>